<comment type="caution">
    <text evidence="9">Lacks conserved residue(s) required for the propagation of feature annotation.</text>
</comment>
<protein>
    <recommendedName>
        <fullName evidence="11">Pentraxin (PTX) domain-containing protein</fullName>
    </recommendedName>
</protein>
<evidence type="ECO:0000256" key="4">
    <source>
        <dbReference type="ARBA" id="ARBA00022723"/>
    </source>
</evidence>
<evidence type="ECO:0000259" key="11">
    <source>
        <dbReference type="PROSITE" id="PS51828"/>
    </source>
</evidence>
<dbReference type="PRINTS" id="PR00895">
    <property type="entry name" value="PENTAXIN"/>
</dbReference>
<dbReference type="InterPro" id="IPR001759">
    <property type="entry name" value="PTX_dom"/>
</dbReference>
<accession>A0A8C5F3G3</accession>
<keyword evidence="7" id="KW-1015">Disulfide bond</keyword>
<name>A0A8C5F3G3_GADMO</name>
<dbReference type="PANTHER" id="PTHR45869">
    <property type="entry name" value="C-REACTIVE PROTEIN-RELATED"/>
    <property type="match status" value="1"/>
</dbReference>
<evidence type="ECO:0000256" key="3">
    <source>
        <dbReference type="ARBA" id="ARBA00022525"/>
    </source>
</evidence>
<feature type="chain" id="PRO_5034019325" description="Pentraxin (PTX) domain-containing protein" evidence="10">
    <location>
        <begin position="16"/>
        <end position="257"/>
    </location>
</feature>
<evidence type="ECO:0000256" key="2">
    <source>
        <dbReference type="ARBA" id="ARBA00004613"/>
    </source>
</evidence>
<dbReference type="InterPro" id="IPR013320">
    <property type="entry name" value="ConA-like_dom_sf"/>
</dbReference>
<organism evidence="12 13">
    <name type="scientific">Gadus morhua</name>
    <name type="common">Atlantic cod</name>
    <dbReference type="NCBI Taxonomy" id="8049"/>
    <lineage>
        <taxon>Eukaryota</taxon>
        <taxon>Metazoa</taxon>
        <taxon>Chordata</taxon>
        <taxon>Craniata</taxon>
        <taxon>Vertebrata</taxon>
        <taxon>Euteleostomi</taxon>
        <taxon>Actinopterygii</taxon>
        <taxon>Neopterygii</taxon>
        <taxon>Teleostei</taxon>
        <taxon>Neoteleostei</taxon>
        <taxon>Acanthomorphata</taxon>
        <taxon>Zeiogadaria</taxon>
        <taxon>Gadariae</taxon>
        <taxon>Gadiformes</taxon>
        <taxon>Gadoidei</taxon>
        <taxon>Gadidae</taxon>
        <taxon>Gadus</taxon>
    </lineage>
</organism>
<keyword evidence="5 10" id="KW-0732">Signal</keyword>
<dbReference type="Pfam" id="PF00354">
    <property type="entry name" value="Pentaxin"/>
    <property type="match status" value="1"/>
</dbReference>
<evidence type="ECO:0000256" key="9">
    <source>
        <dbReference type="PROSITE-ProRule" id="PRU01172"/>
    </source>
</evidence>
<keyword evidence="4" id="KW-0479">Metal-binding</keyword>
<dbReference type="Ensembl" id="ENSGMOT00000000425.2">
    <property type="protein sequence ID" value="ENSGMOP00000000400.2"/>
    <property type="gene ID" value="ENSGMOG00000000412.2"/>
</dbReference>
<evidence type="ECO:0000313" key="13">
    <source>
        <dbReference type="Proteomes" id="UP000694546"/>
    </source>
</evidence>
<comment type="subcellular location">
    <subcellularLocation>
        <location evidence="2">Secreted</location>
    </subcellularLocation>
</comment>
<evidence type="ECO:0000256" key="7">
    <source>
        <dbReference type="ARBA" id="ARBA00023157"/>
    </source>
</evidence>
<dbReference type="GO" id="GO:0005576">
    <property type="term" value="C:extracellular region"/>
    <property type="evidence" value="ECO:0007669"/>
    <property type="project" value="UniProtKB-SubCell"/>
</dbReference>
<keyword evidence="13" id="KW-1185">Reference proteome</keyword>
<dbReference type="OMA" id="DNTNKEM"/>
<dbReference type="Proteomes" id="UP000694546">
    <property type="component" value="Chromosome 11"/>
</dbReference>
<dbReference type="PANTHER" id="PTHR45869:SF7">
    <property type="entry name" value="C-REACTIVE PROTEIN"/>
    <property type="match status" value="1"/>
</dbReference>
<keyword evidence="6" id="KW-0106">Calcium</keyword>
<dbReference type="AlphaFoldDB" id="A0A8C5F3G3"/>
<dbReference type="PROSITE" id="PS51828">
    <property type="entry name" value="PTX_2"/>
    <property type="match status" value="1"/>
</dbReference>
<proteinExistence type="inferred from homology"/>
<reference evidence="12" key="1">
    <citation type="submission" date="2025-08" db="UniProtKB">
        <authorList>
            <consortium name="Ensembl"/>
        </authorList>
    </citation>
    <scope>IDENTIFICATION</scope>
</reference>
<evidence type="ECO:0000256" key="6">
    <source>
        <dbReference type="ARBA" id="ARBA00022837"/>
    </source>
</evidence>
<evidence type="ECO:0000256" key="1">
    <source>
        <dbReference type="ARBA" id="ARBA00001913"/>
    </source>
</evidence>
<sequence>MKRLLTVVLLTVCAAAPEDLIGKMFTFPQETKTDHVKLITPREEFKAITLCLRSFTNLSRNHGLFSLATPAFSNAFLIFKESASDQIEMNIRNKGISFFGEEYKLNTWQSVCASWDGANGLVQIWIDGKPSARRYCSHGTITGHALIMLGQEQDSYGGGFDPQQSFVGMTTDVHMWDFVLSPFLTVSEGVKMHLRTPVEALCILCGNSKRAVTVKTSWLQKTCHPYREADATSSEIQLPTCYQPADSARTHILLRQD</sequence>
<comment type="cofactor">
    <cofactor evidence="1">
        <name>Ca(2+)</name>
        <dbReference type="ChEBI" id="CHEBI:29108"/>
    </cofactor>
</comment>
<feature type="signal peptide" evidence="10">
    <location>
        <begin position="1"/>
        <end position="15"/>
    </location>
</feature>
<evidence type="ECO:0000256" key="8">
    <source>
        <dbReference type="ARBA" id="ARBA00038102"/>
    </source>
</evidence>
<dbReference type="SUPFAM" id="SSF49899">
    <property type="entry name" value="Concanavalin A-like lectins/glucanases"/>
    <property type="match status" value="1"/>
</dbReference>
<evidence type="ECO:0000313" key="12">
    <source>
        <dbReference type="Ensembl" id="ENSGMOP00000000400.2"/>
    </source>
</evidence>
<dbReference type="GO" id="GO:0046872">
    <property type="term" value="F:metal ion binding"/>
    <property type="evidence" value="ECO:0007669"/>
    <property type="project" value="UniProtKB-KW"/>
</dbReference>
<evidence type="ECO:0000256" key="5">
    <source>
        <dbReference type="ARBA" id="ARBA00022729"/>
    </source>
</evidence>
<evidence type="ECO:0000256" key="10">
    <source>
        <dbReference type="SAM" id="SignalP"/>
    </source>
</evidence>
<dbReference type="Gene3D" id="2.60.120.200">
    <property type="match status" value="1"/>
</dbReference>
<feature type="domain" description="Pentraxin (PTX)" evidence="11">
    <location>
        <begin position="21"/>
        <end position="220"/>
    </location>
</feature>
<dbReference type="SMART" id="SM00159">
    <property type="entry name" value="PTX"/>
    <property type="match status" value="1"/>
</dbReference>
<reference evidence="12" key="2">
    <citation type="submission" date="2025-09" db="UniProtKB">
        <authorList>
            <consortium name="Ensembl"/>
        </authorList>
    </citation>
    <scope>IDENTIFICATION</scope>
</reference>
<dbReference type="InterPro" id="IPR051005">
    <property type="entry name" value="Pentraxin_domain"/>
</dbReference>
<dbReference type="GeneTree" id="ENSGT01100000263515"/>
<comment type="similarity">
    <text evidence="8">Belongs to the pentraxin family.</text>
</comment>
<keyword evidence="3" id="KW-0964">Secreted</keyword>